<keyword evidence="3 9" id="KW-0812">Transmembrane</keyword>
<evidence type="ECO:0000256" key="9">
    <source>
        <dbReference type="RuleBase" id="RU000688"/>
    </source>
</evidence>
<dbReference type="AlphaFoldDB" id="A0A913Y1Q6"/>
<feature type="transmembrane region" description="Helical" evidence="10">
    <location>
        <begin position="73"/>
        <end position="92"/>
    </location>
</feature>
<dbReference type="InterPro" id="IPR017452">
    <property type="entry name" value="GPCR_Rhodpsn_7TM"/>
</dbReference>
<evidence type="ECO:0000256" key="10">
    <source>
        <dbReference type="SAM" id="Phobius"/>
    </source>
</evidence>
<dbReference type="EnsemblMetazoa" id="XM_021057738.1">
    <property type="protein sequence ID" value="XP_020913397.1"/>
    <property type="gene ID" value="LOC110251072"/>
</dbReference>
<feature type="domain" description="G-protein coupled receptors family 1 profile" evidence="11">
    <location>
        <begin position="52"/>
        <end position="300"/>
    </location>
</feature>
<dbReference type="PROSITE" id="PS50262">
    <property type="entry name" value="G_PROTEIN_RECEP_F1_2"/>
    <property type="match status" value="1"/>
</dbReference>
<evidence type="ECO:0000256" key="8">
    <source>
        <dbReference type="ARBA" id="ARBA00023224"/>
    </source>
</evidence>
<comment type="similarity">
    <text evidence="9">Belongs to the G-protein coupled receptor 1 family.</text>
</comment>
<evidence type="ECO:0000256" key="4">
    <source>
        <dbReference type="ARBA" id="ARBA00022989"/>
    </source>
</evidence>
<dbReference type="GO" id="GO:0005886">
    <property type="term" value="C:plasma membrane"/>
    <property type="evidence" value="ECO:0007669"/>
    <property type="project" value="UniProtKB-SubCell"/>
</dbReference>
<dbReference type="Proteomes" id="UP000887567">
    <property type="component" value="Unplaced"/>
</dbReference>
<accession>A0A913Y1Q6</accession>
<keyword evidence="7 9" id="KW-0675">Receptor</keyword>
<evidence type="ECO:0000259" key="11">
    <source>
        <dbReference type="PROSITE" id="PS50262"/>
    </source>
</evidence>
<dbReference type="RefSeq" id="XP_020913397.1">
    <property type="nucleotide sequence ID" value="XM_021057738.1"/>
</dbReference>
<dbReference type="Pfam" id="PF00001">
    <property type="entry name" value="7tm_1"/>
    <property type="match status" value="1"/>
</dbReference>
<dbReference type="GeneID" id="110251072"/>
<evidence type="ECO:0000313" key="13">
    <source>
        <dbReference type="Proteomes" id="UP000887567"/>
    </source>
</evidence>
<dbReference type="SUPFAM" id="SSF81321">
    <property type="entry name" value="Family A G protein-coupled receptor-like"/>
    <property type="match status" value="1"/>
</dbReference>
<protein>
    <recommendedName>
        <fullName evidence="11">G-protein coupled receptors family 1 profile domain-containing protein</fullName>
    </recommendedName>
</protein>
<keyword evidence="2" id="KW-1003">Cell membrane</keyword>
<dbReference type="CDD" id="cd00637">
    <property type="entry name" value="7tm_classA_rhodopsin-like"/>
    <property type="match status" value="1"/>
</dbReference>
<dbReference type="PRINTS" id="PR00237">
    <property type="entry name" value="GPCRRHODOPSN"/>
</dbReference>
<dbReference type="InterPro" id="IPR000276">
    <property type="entry name" value="GPCR_Rhodpsn"/>
</dbReference>
<dbReference type="PROSITE" id="PS00237">
    <property type="entry name" value="G_PROTEIN_RECEP_F1_1"/>
    <property type="match status" value="1"/>
</dbReference>
<dbReference type="KEGG" id="epa:110251072"/>
<evidence type="ECO:0000256" key="6">
    <source>
        <dbReference type="ARBA" id="ARBA00023136"/>
    </source>
</evidence>
<dbReference type="OrthoDB" id="5954506at2759"/>
<keyword evidence="8 9" id="KW-0807">Transducer</keyword>
<proteinExistence type="inferred from homology"/>
<evidence type="ECO:0000256" key="2">
    <source>
        <dbReference type="ARBA" id="ARBA00022475"/>
    </source>
</evidence>
<feature type="transmembrane region" description="Helical" evidence="10">
    <location>
        <begin position="112"/>
        <end position="134"/>
    </location>
</feature>
<dbReference type="InterPro" id="IPR050569">
    <property type="entry name" value="TAAR"/>
</dbReference>
<organism evidence="12 13">
    <name type="scientific">Exaiptasia diaphana</name>
    <name type="common">Tropical sea anemone</name>
    <name type="synonym">Aiptasia pulchella</name>
    <dbReference type="NCBI Taxonomy" id="2652724"/>
    <lineage>
        <taxon>Eukaryota</taxon>
        <taxon>Metazoa</taxon>
        <taxon>Cnidaria</taxon>
        <taxon>Anthozoa</taxon>
        <taxon>Hexacorallia</taxon>
        <taxon>Actiniaria</taxon>
        <taxon>Aiptasiidae</taxon>
        <taxon>Exaiptasia</taxon>
    </lineage>
</organism>
<evidence type="ECO:0000256" key="3">
    <source>
        <dbReference type="ARBA" id="ARBA00022692"/>
    </source>
</evidence>
<reference evidence="12" key="1">
    <citation type="submission" date="2022-11" db="UniProtKB">
        <authorList>
            <consortium name="EnsemblMetazoa"/>
        </authorList>
    </citation>
    <scope>IDENTIFICATION</scope>
</reference>
<evidence type="ECO:0000256" key="5">
    <source>
        <dbReference type="ARBA" id="ARBA00023040"/>
    </source>
</evidence>
<evidence type="ECO:0000256" key="7">
    <source>
        <dbReference type="ARBA" id="ARBA00023170"/>
    </source>
</evidence>
<keyword evidence="4 10" id="KW-1133">Transmembrane helix</keyword>
<name>A0A913Y1Q6_EXADI</name>
<sequence length="320" mass="35695">MSNQTSFNKTIKCFISLDFEPQPVSSLPQTIPAIWIAVSSINGLTAPLILGINLLVIWTVLEDERLRNTTYNILLATLAFTDLLMGLIVQPTSVALNICLLLECSSSCPLTIAYMFSSLVCCGWSLATLTVLSVERYLAIEHQFFYSSKVTVPKVLGATAITWGIMTLTLVGFRLMSDSSFEIRQLPVAVNISICCLIILNCVGKVYHTSRRQRAIIADITAVSTQQDIDKTKKMLKELKCYFVFGLVIISTVILYLPSLVTKIIGVSMGQEFTPEFKYIGQFIWVTCVYLQSLANPLIISLRLSYIRKGVFKKLFRQDG</sequence>
<feature type="transmembrane region" description="Helical" evidence="10">
    <location>
        <begin position="155"/>
        <end position="176"/>
    </location>
</feature>
<comment type="subcellular location">
    <subcellularLocation>
        <location evidence="1">Cell membrane</location>
        <topology evidence="1">Multi-pass membrane protein</topology>
    </subcellularLocation>
</comment>
<keyword evidence="5 9" id="KW-0297">G-protein coupled receptor</keyword>
<feature type="transmembrane region" description="Helical" evidence="10">
    <location>
        <begin position="188"/>
        <end position="207"/>
    </location>
</feature>
<dbReference type="Gene3D" id="1.20.1070.10">
    <property type="entry name" value="Rhodopsin 7-helix transmembrane proteins"/>
    <property type="match status" value="1"/>
</dbReference>
<feature type="transmembrane region" description="Helical" evidence="10">
    <location>
        <begin position="279"/>
        <end position="304"/>
    </location>
</feature>
<evidence type="ECO:0000256" key="1">
    <source>
        <dbReference type="ARBA" id="ARBA00004651"/>
    </source>
</evidence>
<dbReference type="GO" id="GO:0004930">
    <property type="term" value="F:G protein-coupled receptor activity"/>
    <property type="evidence" value="ECO:0007669"/>
    <property type="project" value="UniProtKB-KW"/>
</dbReference>
<keyword evidence="13" id="KW-1185">Reference proteome</keyword>
<feature type="transmembrane region" description="Helical" evidence="10">
    <location>
        <begin position="241"/>
        <end position="259"/>
    </location>
</feature>
<evidence type="ECO:0000313" key="12">
    <source>
        <dbReference type="EnsemblMetazoa" id="XP_020913397.1"/>
    </source>
</evidence>
<feature type="transmembrane region" description="Helical" evidence="10">
    <location>
        <begin position="33"/>
        <end position="61"/>
    </location>
</feature>
<dbReference type="PANTHER" id="PTHR24249">
    <property type="entry name" value="HISTAMINE RECEPTOR-RELATED G-PROTEIN COUPLED RECEPTOR"/>
    <property type="match status" value="1"/>
</dbReference>
<keyword evidence="6 10" id="KW-0472">Membrane</keyword>